<dbReference type="OrthoDB" id="5443147at2"/>
<dbReference type="EC" id="2.7.1.-" evidence="1"/>
<dbReference type="AlphaFoldDB" id="Q31ER2"/>
<dbReference type="GO" id="GO:0016301">
    <property type="term" value="F:kinase activity"/>
    <property type="evidence" value="ECO:0007669"/>
    <property type="project" value="UniProtKB-KW"/>
</dbReference>
<proteinExistence type="predicted"/>
<dbReference type="InterPro" id="IPR027597">
    <property type="entry name" value="HprK-rel_B"/>
</dbReference>
<dbReference type="eggNOG" id="COG1493">
    <property type="taxonomic scope" value="Bacteria"/>
</dbReference>
<evidence type="ECO:0000313" key="1">
    <source>
        <dbReference type="EMBL" id="ABB42361.1"/>
    </source>
</evidence>
<dbReference type="HOGENOM" id="CLU_760468_0_0_6"/>
<dbReference type="KEGG" id="tcx:Tcr_1769"/>
<dbReference type="EMBL" id="CP000109">
    <property type="protein sequence ID" value="ABB42361.1"/>
    <property type="molecule type" value="Genomic_DNA"/>
</dbReference>
<keyword evidence="1" id="KW-0808">Transferase</keyword>
<sequence>MPSHLISDLKHYIASEALEPESITIALPGFSIEISSNSSSLLKTLKIYFKPVLVPAPITAPSLKVIAYENDQFIDRGIQWQDWKREAGKSGRKDSFIDVQEKNETQRLIYKVKTGVLFWQKSDTPVAIGPVEQHPNQIINFILTQYLNENLRQGWLLGHAAGLEIHHKGIAIAGLSGGGKSTLMLHLLEYGEHFISNDRLLLNAQETARPGYFWMRGIPKQPRINPGTIVHNARLHKLISQERRQELLALPTETLRQLEEKYDADVNTLYHSNCFKPEAELNAFVILNWASDSVDKTQLNRTTLNQSPKLLEAILKSPGPFYSDSDNVFLANQTQPDAADYLNRLGDIPCFELTGRIDFQKACALVLDAIQTL</sequence>
<dbReference type="STRING" id="317025.Tcr_1769"/>
<accession>Q31ER2</accession>
<reference evidence="1" key="1">
    <citation type="submission" date="2006-07" db="EMBL/GenBank/DDBJ databases">
        <title>Complete sequence of Thiomicrospira crunogena XCL-2.</title>
        <authorList>
            <consortium name="US DOE Joint Genome Institute"/>
            <person name="Copeland A."/>
            <person name="Lucas S."/>
            <person name="Lapidus A."/>
            <person name="Barry K."/>
            <person name="Detter J.C."/>
            <person name="Glavina del Rio T."/>
            <person name="Hammon N."/>
            <person name="Israni S."/>
            <person name="Dalin E."/>
            <person name="Tice H."/>
            <person name="Pitluck S."/>
            <person name="Chain P."/>
            <person name="Malfatti S."/>
            <person name="Shin M."/>
            <person name="Vergez L."/>
            <person name="Schmutz J."/>
            <person name="Larimer F."/>
            <person name="Land M."/>
            <person name="Hauser L."/>
            <person name="Kyrpides N."/>
            <person name="Lykidis A."/>
            <person name="Scott K.M."/>
            <person name="Sievert S."/>
            <person name="Kerfeld C."/>
            <person name="Freyermuth S."/>
            <person name="Dobrinski K."/>
            <person name="Boller A."/>
            <person name="Fitzpatrick K."/>
            <person name="Thoma P."/>
            <person name="Moore J."/>
            <person name="Richardson P."/>
        </authorList>
    </citation>
    <scope>NUCLEOTIDE SEQUENCE</scope>
    <source>
        <strain evidence="1">XCL-2</strain>
    </source>
</reference>
<keyword evidence="1" id="KW-0418">Kinase</keyword>
<dbReference type="InterPro" id="IPR027417">
    <property type="entry name" value="P-loop_NTPase"/>
</dbReference>
<gene>
    <name evidence="1" type="ordered locus">Tcr_1769</name>
</gene>
<name>Q31ER2_HYDCU</name>
<dbReference type="Gene3D" id="3.40.50.300">
    <property type="entry name" value="P-loop containing nucleotide triphosphate hydrolases"/>
    <property type="match status" value="1"/>
</dbReference>
<organism evidence="1">
    <name type="scientific">Hydrogenovibrio crunogenus (strain DSM 25203 / XCL-2)</name>
    <name type="common">Thiomicrospira crunogena</name>
    <dbReference type="NCBI Taxonomy" id="317025"/>
    <lineage>
        <taxon>Bacteria</taxon>
        <taxon>Pseudomonadati</taxon>
        <taxon>Pseudomonadota</taxon>
        <taxon>Gammaproteobacteria</taxon>
        <taxon>Thiotrichales</taxon>
        <taxon>Piscirickettsiaceae</taxon>
        <taxon>Hydrogenovibrio</taxon>
    </lineage>
</organism>
<dbReference type="NCBIfam" id="TIGR04355">
    <property type="entry name" value="HprK_rel_B"/>
    <property type="match status" value="1"/>
</dbReference>
<dbReference type="SUPFAM" id="SSF53795">
    <property type="entry name" value="PEP carboxykinase-like"/>
    <property type="match status" value="1"/>
</dbReference>
<protein>
    <submittedName>
        <fullName evidence="1">Hpr(Ser) kinase/phosphatase</fullName>
        <ecNumber evidence="1">2.7.1.-</ecNumber>
    </submittedName>
</protein>